<keyword evidence="1" id="KW-0732">Signal</keyword>
<dbReference type="Gene3D" id="2.60.120.260">
    <property type="entry name" value="Galactose-binding domain-like"/>
    <property type="match status" value="1"/>
</dbReference>
<dbReference type="InterPro" id="IPR054720">
    <property type="entry name" value="HpiC1"/>
</dbReference>
<evidence type="ECO:0000256" key="1">
    <source>
        <dbReference type="SAM" id="SignalP"/>
    </source>
</evidence>
<protein>
    <submittedName>
        <fullName evidence="2">HpiU3</fullName>
    </submittedName>
</protein>
<feature type="chain" id="PRO_5001715391" evidence="1">
    <location>
        <begin position="27"/>
        <end position="230"/>
    </location>
</feature>
<proteinExistence type="predicted"/>
<sequence>MKRNLIVAAIVLLIYICSGINTPANAAVTTSIPIKNPGFEEPILKVEGDYTIDAPPGWTTYNPNGLIPEKRTKWTSNNGVGHVGPNYGQLFYNQQLPEGKNIGFIYLAQKAGSGIAGFEQTLDAVLEPNTSYKLIVDIGNFGGMFKGVSFAGFPGYRVELLAGDTVLAADHNNLYIKDGEFKTSTVTFTSAANNPYLGQKLGIRLINLLQGKFSGLDFDNVRLITETVDT</sequence>
<organism evidence="2">
    <name type="scientific">Fischerella sp. ATCC 43239</name>
    <dbReference type="NCBI Taxonomy" id="1535197"/>
    <lineage>
        <taxon>Bacteria</taxon>
        <taxon>Bacillati</taxon>
        <taxon>Cyanobacteriota</taxon>
        <taxon>Cyanophyceae</taxon>
        <taxon>Nostocales</taxon>
        <taxon>Hapalosiphonaceae</taxon>
        <taxon>Fischerella</taxon>
    </lineage>
</organism>
<gene>
    <name evidence="2" type="primary">hpiU3</name>
</gene>
<dbReference type="Pfam" id="PF22825">
    <property type="entry name" value="HpiC1-like"/>
    <property type="match status" value="1"/>
</dbReference>
<accession>A0A076NA56</accession>
<dbReference type="EMBL" id="KJ742064">
    <property type="protein sequence ID" value="AIJ28537.1"/>
    <property type="molecule type" value="Genomic_DNA"/>
</dbReference>
<name>A0A076NA56_9CYAN</name>
<feature type="signal peptide" evidence="1">
    <location>
        <begin position="1"/>
        <end position="26"/>
    </location>
</feature>
<evidence type="ECO:0000313" key="2">
    <source>
        <dbReference type="EMBL" id="AIJ28537.1"/>
    </source>
</evidence>
<dbReference type="AlphaFoldDB" id="A0A076NA56"/>
<reference evidence="2" key="1">
    <citation type="journal article" date="2014" name="BMC Microbiol.">
        <title>Comparative analysis of hapalindole, ambiguine and welwitindolinone gene clusters and reconstitution of indole-isonitrile biosynthesis from cyanobacteria.</title>
        <authorList>
            <person name="Micallef M.L."/>
            <person name="Sharma D."/>
            <person name="Bunn B.M."/>
            <person name="Gerwick L."/>
            <person name="Viswanathan R."/>
            <person name="Moffitt M.C."/>
        </authorList>
    </citation>
    <scope>NUCLEOTIDE SEQUENCE</scope>
    <source>
        <strain evidence="2">ATCC 43239</strain>
    </source>
</reference>